<dbReference type="PROSITE" id="PS51257">
    <property type="entry name" value="PROKAR_LIPOPROTEIN"/>
    <property type="match status" value="1"/>
</dbReference>
<evidence type="ECO:0000313" key="2">
    <source>
        <dbReference type="EMBL" id="RLU23871.1"/>
    </source>
</evidence>
<evidence type="ECO:0000313" key="3">
    <source>
        <dbReference type="Proteomes" id="UP000279307"/>
    </source>
</evidence>
<name>A0A3L8DU24_OOCBI</name>
<keyword evidence="1" id="KW-0732">Signal</keyword>
<organism evidence="2 3">
    <name type="scientific">Ooceraea biroi</name>
    <name type="common">Clonal raider ant</name>
    <name type="synonym">Cerapachys biroi</name>
    <dbReference type="NCBI Taxonomy" id="2015173"/>
    <lineage>
        <taxon>Eukaryota</taxon>
        <taxon>Metazoa</taxon>
        <taxon>Ecdysozoa</taxon>
        <taxon>Arthropoda</taxon>
        <taxon>Hexapoda</taxon>
        <taxon>Insecta</taxon>
        <taxon>Pterygota</taxon>
        <taxon>Neoptera</taxon>
        <taxon>Endopterygota</taxon>
        <taxon>Hymenoptera</taxon>
        <taxon>Apocrita</taxon>
        <taxon>Aculeata</taxon>
        <taxon>Formicoidea</taxon>
        <taxon>Formicidae</taxon>
        <taxon>Dorylinae</taxon>
        <taxon>Ooceraea</taxon>
    </lineage>
</organism>
<feature type="chain" id="PRO_5017999426" description="Secreted protein" evidence="1">
    <location>
        <begin position="23"/>
        <end position="69"/>
    </location>
</feature>
<evidence type="ECO:0008006" key="4">
    <source>
        <dbReference type="Google" id="ProtNLM"/>
    </source>
</evidence>
<dbReference type="EMBL" id="QOIP01000004">
    <property type="protein sequence ID" value="RLU23871.1"/>
    <property type="molecule type" value="Genomic_DNA"/>
</dbReference>
<comment type="caution">
    <text evidence="2">The sequence shown here is derived from an EMBL/GenBank/DDBJ whole genome shotgun (WGS) entry which is preliminary data.</text>
</comment>
<accession>A0A3L8DU24</accession>
<dbReference type="AlphaFoldDB" id="A0A3L8DU24"/>
<evidence type="ECO:0000256" key="1">
    <source>
        <dbReference type="SAM" id="SignalP"/>
    </source>
</evidence>
<sequence length="69" mass="7685">MLFSPCRFSSLCAVVMFACALAEQWLIDFIYVHLKSGITGKNTGRHCAGTATYCNKIRIVCCFEELSKS</sequence>
<gene>
    <name evidence="2" type="ORF">DMN91_004079</name>
</gene>
<reference evidence="2 3" key="1">
    <citation type="journal article" date="2018" name="Genome Res.">
        <title>The genomic architecture and molecular evolution of ant odorant receptors.</title>
        <authorList>
            <person name="McKenzie S.K."/>
            <person name="Kronauer D.J.C."/>
        </authorList>
    </citation>
    <scope>NUCLEOTIDE SEQUENCE [LARGE SCALE GENOMIC DNA]</scope>
    <source>
        <strain evidence="2">Clonal line C1</strain>
    </source>
</reference>
<dbReference type="Proteomes" id="UP000279307">
    <property type="component" value="Chromosome 4"/>
</dbReference>
<protein>
    <recommendedName>
        <fullName evidence="4">Secreted protein</fullName>
    </recommendedName>
</protein>
<feature type="signal peptide" evidence="1">
    <location>
        <begin position="1"/>
        <end position="22"/>
    </location>
</feature>
<proteinExistence type="predicted"/>